<evidence type="ECO:0000313" key="3">
    <source>
        <dbReference type="EMBL" id="EGQ78644.1"/>
    </source>
</evidence>
<dbReference type="EMBL" id="AFQD01000469">
    <property type="protein sequence ID" value="EGQ78644.1"/>
    <property type="molecule type" value="Genomic_DNA"/>
</dbReference>
<sequence length="358" mass="42172">MLRFYNYELNEKAKEYIEKIKNDSKKLDKENQKFIEDIFLTKKNETYYSYGGYLGSALTQELETKKDVKFNDIFPKSIYPALKLLMGEKFFKIFIEISKNITNYPFSSGYYRRMVRSKSYFNYINPLFNLLGNFVDLYFLNIDVITIVKREYEKGVYGIDNPYYIAYEIDNGNQELIDLIKEALGSQKSEIDLTYNNMKAIFISNNKELVELTGKLLLAAKLQEGVRQQICENMDSGLQENFEYMFKIIYDKNLIRFSSVKRALATWTGLAGEGNDISKFGKKELEIINKLIDNQKYEDELLKSDDNIEVYLGLWNKSTRDIKYSVEAIEKLLKSSKYHIKLLISYYLYVIVNTTYKR</sequence>
<protein>
    <recommendedName>
        <fullName evidence="2">DUF5724 domain-containing protein</fullName>
    </recommendedName>
</protein>
<reference evidence="3 4" key="1">
    <citation type="submission" date="2011-05" db="EMBL/GenBank/DDBJ databases">
        <authorList>
            <person name="Muzny D."/>
            <person name="Qin X."/>
            <person name="Deng J."/>
            <person name="Jiang H."/>
            <person name="Liu Y."/>
            <person name="Qu J."/>
            <person name="Song X.-Z."/>
            <person name="Zhang L."/>
            <person name="Thornton R."/>
            <person name="Coyle M."/>
            <person name="Francisco L."/>
            <person name="Jackson L."/>
            <person name="Javaid M."/>
            <person name="Korchina V."/>
            <person name="Kovar C."/>
            <person name="Mata R."/>
            <person name="Mathew T."/>
            <person name="Ngo R."/>
            <person name="Nguyen L."/>
            <person name="Nguyen N."/>
            <person name="Okwuonu G."/>
            <person name="Ongeri F."/>
            <person name="Pham C."/>
            <person name="Simmons D."/>
            <person name="Wilczek-Boney K."/>
            <person name="Hale W."/>
            <person name="Jakkamsetti A."/>
            <person name="Pham P."/>
            <person name="Ruth R."/>
            <person name="San Lucas F."/>
            <person name="Warren J."/>
            <person name="Zhang J."/>
            <person name="Zhao Z."/>
            <person name="Zhou C."/>
            <person name="Zhu D."/>
            <person name="Lee S."/>
            <person name="Bess C."/>
            <person name="Blankenburg K."/>
            <person name="Forbes L."/>
            <person name="Fu Q."/>
            <person name="Gubbala S."/>
            <person name="Hirani K."/>
            <person name="Jayaseelan J.C."/>
            <person name="Lara F."/>
            <person name="Munidasa M."/>
            <person name="Palculict T."/>
            <person name="Patil S."/>
            <person name="Pu L.-L."/>
            <person name="Saada N."/>
            <person name="Tang L."/>
            <person name="Weissenberger G."/>
            <person name="Zhu Y."/>
            <person name="Hemphill L."/>
            <person name="Shang Y."/>
            <person name="Youmans B."/>
            <person name="Ayvaz T."/>
            <person name="Ross M."/>
            <person name="Santibanez J."/>
            <person name="Aqrawi P."/>
            <person name="Gross S."/>
            <person name="Joshi V."/>
            <person name="Fowler G."/>
            <person name="Nazareth L."/>
            <person name="Reid J."/>
            <person name="Worley K."/>
            <person name="Petrosino J."/>
            <person name="Highlander S."/>
            <person name="Gibbs R."/>
        </authorList>
    </citation>
    <scope>NUCLEOTIDE SEQUENCE [LARGE SCALE GENOMIC DNA]</scope>
    <source>
        <strain evidence="3 4">ATCC 51191</strain>
    </source>
</reference>
<name>F9EQX2_9FUSO</name>
<feature type="non-terminal residue" evidence="3">
    <location>
        <position position="358"/>
    </location>
</feature>
<evidence type="ECO:0000259" key="2">
    <source>
        <dbReference type="Pfam" id="PF18991"/>
    </source>
</evidence>
<dbReference type="InterPro" id="IPR043782">
    <property type="entry name" value="DUF5724"/>
</dbReference>
<dbReference type="Proteomes" id="UP000005392">
    <property type="component" value="Unassembled WGS sequence"/>
</dbReference>
<dbReference type="AlphaFoldDB" id="F9EQX2"/>
<dbReference type="Pfam" id="PF18991">
    <property type="entry name" value="DUF5724"/>
    <property type="match status" value="1"/>
</dbReference>
<keyword evidence="4" id="KW-1185">Reference proteome</keyword>
<comment type="caution">
    <text evidence="3">The sequence shown here is derived from an EMBL/GenBank/DDBJ whole genome shotgun (WGS) entry which is preliminary data.</text>
</comment>
<evidence type="ECO:0000256" key="1">
    <source>
        <dbReference type="SAM" id="Coils"/>
    </source>
</evidence>
<proteinExistence type="predicted"/>
<feature type="domain" description="DUF5724" evidence="2">
    <location>
        <begin position="41"/>
        <end position="356"/>
    </location>
</feature>
<keyword evidence="1" id="KW-0175">Coiled coil</keyword>
<feature type="coiled-coil region" evidence="1">
    <location>
        <begin position="10"/>
        <end position="37"/>
    </location>
</feature>
<organism evidence="3 4">
    <name type="scientific">Fusobacterium animalis ATCC 51191</name>
    <dbReference type="NCBI Taxonomy" id="997347"/>
    <lineage>
        <taxon>Bacteria</taxon>
        <taxon>Fusobacteriati</taxon>
        <taxon>Fusobacteriota</taxon>
        <taxon>Fusobacteriia</taxon>
        <taxon>Fusobacteriales</taxon>
        <taxon>Fusobacteriaceae</taxon>
        <taxon>Fusobacterium</taxon>
    </lineage>
</organism>
<accession>F9EQX2</accession>
<gene>
    <name evidence="3" type="ORF">HMPREF9094_2327</name>
</gene>
<evidence type="ECO:0000313" key="4">
    <source>
        <dbReference type="Proteomes" id="UP000005392"/>
    </source>
</evidence>
<dbReference type="HOGENOM" id="CLU_800543_0_0_0"/>